<gene>
    <name evidence="2" type="ORF">QNJ86_11000</name>
</gene>
<comment type="caution">
    <text evidence="2">The sequence shown here is derived from an EMBL/GenBank/DDBJ whole genome shotgun (WGS) entry which is preliminary data.</text>
</comment>
<reference evidence="2 3" key="1">
    <citation type="submission" date="2023-05" db="EMBL/GenBank/DDBJ databases">
        <title>Gordonibacter KGMB12511T sp. nov., isolated from faeces of healthy Korean.</title>
        <authorList>
            <person name="Kim H.S."/>
            <person name="Kim J.-S."/>
            <person name="Suh M.K."/>
            <person name="Eom M.K."/>
            <person name="Do H.E."/>
            <person name="Lee J.-S."/>
        </authorList>
    </citation>
    <scope>NUCLEOTIDE SEQUENCE [LARGE SCALE GENOMIC DNA]</scope>
    <source>
        <strain evidence="2 3">KGMB12511</strain>
    </source>
</reference>
<proteinExistence type="predicted"/>
<evidence type="ECO:0000256" key="1">
    <source>
        <dbReference type="SAM" id="MobiDB-lite"/>
    </source>
</evidence>
<sequence length="262" mass="29001">MERDTSPYNPPIEFDFDDDFEDLTPTENPTDAEPVPEPDAPPVVIRDERTAEERTHDLFARMAPHRATLLGILSLCVEPHTASEVDAFVDELRAGDFSVFSSASLCTHLEKAGALERIVPEGADPAAPAEPRTIVVDGIEYLEAAKAPELSWVTTSVGKDVLDADNPARRMRDLFVTEARYLPIFQRILELCATEEGATVPALGEAVDDDPLVQEPRFYASYFVDLLDKCGALQWNKTWHITEVGREGLALLVETDQPTHTN</sequence>
<protein>
    <submittedName>
        <fullName evidence="2">Uncharacterized protein</fullName>
    </submittedName>
</protein>
<dbReference type="RefSeq" id="WP_283832677.1">
    <property type="nucleotide sequence ID" value="NZ_JASJEU010000022.1"/>
</dbReference>
<dbReference type="Proteomes" id="UP001232750">
    <property type="component" value="Unassembled WGS sequence"/>
</dbReference>
<evidence type="ECO:0000313" key="3">
    <source>
        <dbReference type="Proteomes" id="UP001232750"/>
    </source>
</evidence>
<evidence type="ECO:0000313" key="2">
    <source>
        <dbReference type="EMBL" id="MDJ1651330.1"/>
    </source>
</evidence>
<name>A0ABT7DP59_9ACTN</name>
<feature type="compositionally biased region" description="Acidic residues" evidence="1">
    <location>
        <begin position="14"/>
        <end position="24"/>
    </location>
</feature>
<dbReference type="EMBL" id="JASJEU010000022">
    <property type="protein sequence ID" value="MDJ1651330.1"/>
    <property type="molecule type" value="Genomic_DNA"/>
</dbReference>
<feature type="region of interest" description="Disordered" evidence="1">
    <location>
        <begin position="1"/>
        <end position="42"/>
    </location>
</feature>
<keyword evidence="3" id="KW-1185">Reference proteome</keyword>
<organism evidence="2 3">
    <name type="scientific">Gordonibacter faecis</name>
    <dbReference type="NCBI Taxonomy" id="3047475"/>
    <lineage>
        <taxon>Bacteria</taxon>
        <taxon>Bacillati</taxon>
        <taxon>Actinomycetota</taxon>
        <taxon>Coriobacteriia</taxon>
        <taxon>Eggerthellales</taxon>
        <taxon>Eggerthellaceae</taxon>
        <taxon>Gordonibacter</taxon>
    </lineage>
</organism>
<accession>A0ABT7DP59</accession>